<dbReference type="CDD" id="cd03784">
    <property type="entry name" value="GT1_Gtf-like"/>
    <property type="match status" value="1"/>
</dbReference>
<accession>A0A9D4Z3Z2</accession>
<evidence type="ECO:0000313" key="4">
    <source>
        <dbReference type="Proteomes" id="UP000886520"/>
    </source>
</evidence>
<evidence type="ECO:0000256" key="2">
    <source>
        <dbReference type="ARBA" id="ARBA00022679"/>
    </source>
</evidence>
<protein>
    <recommendedName>
        <fullName evidence="5">Glycosyltransferase</fullName>
    </recommendedName>
</protein>
<dbReference type="FunFam" id="3.40.50.2000:FF:000056">
    <property type="entry name" value="Glycosyltransferase"/>
    <property type="match status" value="1"/>
</dbReference>
<comment type="caution">
    <text evidence="3">The sequence shown here is derived from an EMBL/GenBank/DDBJ whole genome shotgun (WGS) entry which is preliminary data.</text>
</comment>
<comment type="similarity">
    <text evidence="1">Belongs to the UDP-glycosyltransferase family.</text>
</comment>
<keyword evidence="2" id="KW-0808">Transferase</keyword>
<dbReference type="AlphaFoldDB" id="A0A9D4Z3Z2"/>
<dbReference type="GO" id="GO:0080044">
    <property type="term" value="F:quercetin 7-O-glucosyltransferase activity"/>
    <property type="evidence" value="ECO:0007669"/>
    <property type="project" value="TreeGrafter"/>
</dbReference>
<dbReference type="EMBL" id="JABFUD020000024">
    <property type="protein sequence ID" value="KAI5060385.1"/>
    <property type="molecule type" value="Genomic_DNA"/>
</dbReference>
<evidence type="ECO:0000256" key="1">
    <source>
        <dbReference type="ARBA" id="ARBA00009995"/>
    </source>
</evidence>
<dbReference type="Gene3D" id="3.40.50.2000">
    <property type="entry name" value="Glycogen Phosphorylase B"/>
    <property type="match status" value="2"/>
</dbReference>
<evidence type="ECO:0000313" key="3">
    <source>
        <dbReference type="EMBL" id="KAI5060385.1"/>
    </source>
</evidence>
<reference evidence="3" key="1">
    <citation type="submission" date="2021-01" db="EMBL/GenBank/DDBJ databases">
        <title>Adiantum capillus-veneris genome.</title>
        <authorList>
            <person name="Fang Y."/>
            <person name="Liao Q."/>
        </authorList>
    </citation>
    <scope>NUCLEOTIDE SEQUENCE</scope>
    <source>
        <strain evidence="3">H3</strain>
        <tissue evidence="3">Leaf</tissue>
    </source>
</reference>
<name>A0A9D4Z3Z2_ADICA</name>
<dbReference type="PANTHER" id="PTHR11926:SF774">
    <property type="entry name" value="UDP-GLYCOSYLTRANSFERASE 85A1-RELATED"/>
    <property type="match status" value="1"/>
</dbReference>
<proteinExistence type="inferred from homology"/>
<sequence>MLQLCHQLVPLGFTFTFVNTHHNHQRLLQSAFNLMRTCHPIRMIFVEGGCPPEHHAHSSTIKGAFGAAQNMREQVEQLLPSIMEDKPVDFILADILFSWASITANNFGLPWVCFWSASAATCACFLHYAELSQQGTTHISIAGKQDGEVPVIENIPGLPPTSLNDVPKVWDEAGKLSVEFLKSFNLAVHQASFLLINTFSELEGQADANYRPDKSKEELGEQELVSRPNLFREDKTCLEWLDKQASSSVLFISFGSISARTELQLEELARGVEASGCPLLWVRRPDNSLDFTLGQQLSDAHQHGNGLIVPWAPQLEVLSHPAIGCFVTHCGWNSVLESVTLGVPMLCWADMGKRMCNQRFVVQVWKCGLDMVPNTKARYKQLIDNAVLIVRDDIEKSIRCLMEEEKGASIRTRVAKLRDVAISTFRSFDLHFHHFVQAMQHSGLHSK</sequence>
<dbReference type="InterPro" id="IPR002213">
    <property type="entry name" value="UDP_glucos_trans"/>
</dbReference>
<dbReference type="SUPFAM" id="SSF53756">
    <property type="entry name" value="UDP-Glycosyltransferase/glycogen phosphorylase"/>
    <property type="match status" value="1"/>
</dbReference>
<dbReference type="GO" id="GO:0080043">
    <property type="term" value="F:quercetin 3-O-glucosyltransferase activity"/>
    <property type="evidence" value="ECO:0007669"/>
    <property type="project" value="TreeGrafter"/>
</dbReference>
<dbReference type="Pfam" id="PF00201">
    <property type="entry name" value="UDPGT"/>
    <property type="match status" value="1"/>
</dbReference>
<keyword evidence="4" id="KW-1185">Reference proteome</keyword>
<dbReference type="Proteomes" id="UP000886520">
    <property type="component" value="Chromosome 24"/>
</dbReference>
<dbReference type="PANTHER" id="PTHR11926">
    <property type="entry name" value="GLUCOSYL/GLUCURONOSYL TRANSFERASES"/>
    <property type="match status" value="1"/>
</dbReference>
<dbReference type="OrthoDB" id="1926175at2759"/>
<organism evidence="3 4">
    <name type="scientific">Adiantum capillus-veneris</name>
    <name type="common">Maidenhair fern</name>
    <dbReference type="NCBI Taxonomy" id="13818"/>
    <lineage>
        <taxon>Eukaryota</taxon>
        <taxon>Viridiplantae</taxon>
        <taxon>Streptophyta</taxon>
        <taxon>Embryophyta</taxon>
        <taxon>Tracheophyta</taxon>
        <taxon>Polypodiopsida</taxon>
        <taxon>Polypodiidae</taxon>
        <taxon>Polypodiales</taxon>
        <taxon>Pteridineae</taxon>
        <taxon>Pteridaceae</taxon>
        <taxon>Vittarioideae</taxon>
        <taxon>Adiantum</taxon>
    </lineage>
</organism>
<evidence type="ECO:0008006" key="5">
    <source>
        <dbReference type="Google" id="ProtNLM"/>
    </source>
</evidence>
<gene>
    <name evidence="3" type="ORF">GOP47_0024805</name>
</gene>